<keyword evidence="4 7" id="KW-0479">Metal-binding</keyword>
<dbReference type="InterPro" id="IPR036900">
    <property type="entry name" value="A-D-PHexomutase_C_sf"/>
</dbReference>
<dbReference type="Pfam" id="PF00408">
    <property type="entry name" value="PGM_PMM_IV"/>
    <property type="match status" value="1"/>
</dbReference>
<keyword evidence="6" id="KW-0413">Isomerase</keyword>
<reference evidence="12 13" key="1">
    <citation type="submission" date="2019-05" db="EMBL/GenBank/DDBJ databases">
        <title>The compact genome of Giardia muris reveals important steps in the evolution of intestinal protozoan parasites.</title>
        <authorList>
            <person name="Xu F."/>
            <person name="Jimenez-Gonzalez A."/>
            <person name="Einarsson E."/>
            <person name="Astvaldsson A."/>
            <person name="Peirasmaki D."/>
            <person name="Eckmann L."/>
            <person name="Andersson J.O."/>
            <person name="Svard S.G."/>
            <person name="Jerlstrom-Hultqvist J."/>
        </authorList>
    </citation>
    <scope>NUCLEOTIDE SEQUENCE [LARGE SCALE GENOMIC DNA]</scope>
    <source>
        <strain evidence="12 13">Roberts-Thomson</strain>
    </source>
</reference>
<evidence type="ECO:0000259" key="8">
    <source>
        <dbReference type="Pfam" id="PF00408"/>
    </source>
</evidence>
<dbReference type="GO" id="GO:0000287">
    <property type="term" value="F:magnesium ion binding"/>
    <property type="evidence" value="ECO:0007669"/>
    <property type="project" value="InterPro"/>
</dbReference>
<evidence type="ECO:0000256" key="4">
    <source>
        <dbReference type="ARBA" id="ARBA00022723"/>
    </source>
</evidence>
<dbReference type="Pfam" id="PF02879">
    <property type="entry name" value="PGM_PMM_II"/>
    <property type="match status" value="1"/>
</dbReference>
<dbReference type="EMBL" id="VDLU01000001">
    <property type="protein sequence ID" value="TNJ29530.1"/>
    <property type="molecule type" value="Genomic_DNA"/>
</dbReference>
<dbReference type="Proteomes" id="UP000315496">
    <property type="component" value="Chromosome 1"/>
</dbReference>
<evidence type="ECO:0000259" key="10">
    <source>
        <dbReference type="Pfam" id="PF02879"/>
    </source>
</evidence>
<name>A0A4Z1SV30_GIAMU</name>
<dbReference type="Pfam" id="PF02878">
    <property type="entry name" value="PGM_PMM_I"/>
    <property type="match status" value="1"/>
</dbReference>
<comment type="cofactor">
    <cofactor evidence="1">
        <name>Mg(2+)</name>
        <dbReference type="ChEBI" id="CHEBI:18420"/>
    </cofactor>
</comment>
<feature type="domain" description="Alpha-D-phosphohexomutase alpha/beta/alpha" evidence="10">
    <location>
        <begin position="187"/>
        <end position="287"/>
    </location>
</feature>
<evidence type="ECO:0000256" key="1">
    <source>
        <dbReference type="ARBA" id="ARBA00001946"/>
    </source>
</evidence>
<keyword evidence="13" id="KW-1185">Reference proteome</keyword>
<feature type="domain" description="Alpha-D-phosphohexomutase alpha/beta/alpha" evidence="11">
    <location>
        <begin position="293"/>
        <end position="402"/>
    </location>
</feature>
<feature type="domain" description="Alpha-D-phosphohexomutase alpha/beta/alpha" evidence="9">
    <location>
        <begin position="24"/>
        <end position="137"/>
    </location>
</feature>
<dbReference type="InterPro" id="IPR005845">
    <property type="entry name" value="A-D-PHexomutase_a/b/a-II"/>
</dbReference>
<dbReference type="GO" id="GO:0006048">
    <property type="term" value="P:UDP-N-acetylglucosamine biosynthetic process"/>
    <property type="evidence" value="ECO:0007669"/>
    <property type="project" value="TreeGrafter"/>
</dbReference>
<evidence type="ECO:0000256" key="7">
    <source>
        <dbReference type="RuleBase" id="RU004326"/>
    </source>
</evidence>
<proteinExistence type="inferred from homology"/>
<accession>A0A4Z1SV30</accession>
<comment type="caution">
    <text evidence="12">The sequence shown here is derived from an EMBL/GenBank/DDBJ whole genome shotgun (WGS) entry which is preliminary data.</text>
</comment>
<evidence type="ECO:0000313" key="12">
    <source>
        <dbReference type="EMBL" id="TNJ29530.1"/>
    </source>
</evidence>
<dbReference type="GO" id="GO:0004615">
    <property type="term" value="F:phosphomannomutase activity"/>
    <property type="evidence" value="ECO:0007669"/>
    <property type="project" value="TreeGrafter"/>
</dbReference>
<dbReference type="OrthoDB" id="14210at2759"/>
<evidence type="ECO:0000259" key="11">
    <source>
        <dbReference type="Pfam" id="PF02880"/>
    </source>
</evidence>
<dbReference type="SUPFAM" id="SSF55957">
    <property type="entry name" value="Phosphoglucomutase, C-terminal domain"/>
    <property type="match status" value="1"/>
</dbReference>
<keyword evidence="3" id="KW-0597">Phosphoprotein</keyword>
<keyword evidence="5 7" id="KW-0460">Magnesium</keyword>
<comment type="similarity">
    <text evidence="2 7">Belongs to the phosphohexose mutase family.</text>
</comment>
<organism evidence="12 13">
    <name type="scientific">Giardia muris</name>
    <dbReference type="NCBI Taxonomy" id="5742"/>
    <lineage>
        <taxon>Eukaryota</taxon>
        <taxon>Metamonada</taxon>
        <taxon>Diplomonadida</taxon>
        <taxon>Hexamitidae</taxon>
        <taxon>Giardiinae</taxon>
        <taxon>Giardia</taxon>
    </lineage>
</organism>
<dbReference type="PROSITE" id="PS00710">
    <property type="entry name" value="PGM_PMM"/>
    <property type="match status" value="1"/>
</dbReference>
<dbReference type="Gene3D" id="3.30.310.50">
    <property type="entry name" value="Alpha-D-phosphohexomutase, C-terminal domain"/>
    <property type="match status" value="1"/>
</dbReference>
<dbReference type="SUPFAM" id="SSF53738">
    <property type="entry name" value="Phosphoglucomutase, first 3 domains"/>
    <property type="match status" value="3"/>
</dbReference>
<dbReference type="InterPro" id="IPR016066">
    <property type="entry name" value="A-D-PHexomutase_CS"/>
</dbReference>
<dbReference type="InterPro" id="IPR005841">
    <property type="entry name" value="Alpha-D-phosphohexomutase_SF"/>
</dbReference>
<feature type="domain" description="Alpha-D-phosphohexomutase C-terminal" evidence="8">
    <location>
        <begin position="422"/>
        <end position="486"/>
    </location>
</feature>
<dbReference type="PRINTS" id="PR00509">
    <property type="entry name" value="PGMPMM"/>
</dbReference>
<sequence>MLIATFSGLRWTHDSEAPARIRRYTRAYAQALPSLLTEVGRDSERPHVYVGFDGRETGSTYPRILLASLLAAGIDVTYVGIVPTPTVQQLVMLKQASGGVIITASHNPPEWCGLKFVGPRSIFLTPEECAEVYSGADQLKDFDVSEPLEERVQEALDSTVGEVKYDSATLHVIPATTAIDEHINHVLSLKAFVDVEKIRAAKFSIAFSGCNAAGANYISQLCDSLGIKLAIPFGLEIGKLPKAPEPIPTNLVSFSEAILEGTKESPIDVAFAVDPDADRLVILDEKGIPIGEDLTLALCIDHVLGRCADKPEVVTNVSTSLAVSEACQKHSDMNAHLNYAAVGEVNVALKILELGDKCAIGGEGNGGVMLVDAHVGRDSIVAIVLVLSWLAERRGTTPTSILVREAFQTRHIEKAKFTFAEEEKAKLEEKLLGLAHPTEDFSDISTVDGVKFLSEKRGEWVHVRFSNTEPIIRIIAESGSVARSTELIQTYGAELELA</sequence>
<dbReference type="Pfam" id="PF02880">
    <property type="entry name" value="PGM_PMM_III"/>
    <property type="match status" value="1"/>
</dbReference>
<evidence type="ECO:0000256" key="3">
    <source>
        <dbReference type="ARBA" id="ARBA00022553"/>
    </source>
</evidence>
<evidence type="ECO:0000256" key="2">
    <source>
        <dbReference type="ARBA" id="ARBA00010231"/>
    </source>
</evidence>
<gene>
    <name evidence="12" type="ORF">GMRT_11676</name>
</gene>
<dbReference type="GO" id="GO:0008966">
    <property type="term" value="F:phosphoglucosamine mutase activity"/>
    <property type="evidence" value="ECO:0007669"/>
    <property type="project" value="TreeGrafter"/>
</dbReference>
<dbReference type="InterPro" id="IPR050060">
    <property type="entry name" value="Phosphoglucosamine_mutase"/>
</dbReference>
<dbReference type="AlphaFoldDB" id="A0A4Z1SV30"/>
<dbReference type="InterPro" id="IPR005843">
    <property type="entry name" value="A-D-PHexomutase_C"/>
</dbReference>
<dbReference type="GO" id="GO:0005975">
    <property type="term" value="P:carbohydrate metabolic process"/>
    <property type="evidence" value="ECO:0007669"/>
    <property type="project" value="InterPro"/>
</dbReference>
<dbReference type="InterPro" id="IPR005846">
    <property type="entry name" value="A-D-PHexomutase_a/b/a-III"/>
</dbReference>
<evidence type="ECO:0000256" key="6">
    <source>
        <dbReference type="ARBA" id="ARBA00023235"/>
    </source>
</evidence>
<evidence type="ECO:0000256" key="5">
    <source>
        <dbReference type="ARBA" id="ARBA00022842"/>
    </source>
</evidence>
<dbReference type="Gene3D" id="3.40.120.10">
    <property type="entry name" value="Alpha-D-Glucose-1,6-Bisphosphate, subunit A, domain 3"/>
    <property type="match status" value="3"/>
</dbReference>
<dbReference type="InterPro" id="IPR005844">
    <property type="entry name" value="A-D-PHexomutase_a/b/a-I"/>
</dbReference>
<evidence type="ECO:0000259" key="9">
    <source>
        <dbReference type="Pfam" id="PF02878"/>
    </source>
</evidence>
<dbReference type="VEuPathDB" id="GiardiaDB:GMRT_11676"/>
<protein>
    <submittedName>
        <fullName evidence="12">Phosphoglucosamine mutase</fullName>
    </submittedName>
</protein>
<evidence type="ECO:0000313" key="13">
    <source>
        <dbReference type="Proteomes" id="UP000315496"/>
    </source>
</evidence>
<dbReference type="PANTHER" id="PTHR42946">
    <property type="entry name" value="PHOSPHOHEXOSE MUTASE"/>
    <property type="match status" value="1"/>
</dbReference>
<dbReference type="PANTHER" id="PTHR42946:SF1">
    <property type="entry name" value="PHOSPHOGLUCOMUTASE (ALPHA-D-GLUCOSE-1,6-BISPHOSPHATE-DEPENDENT)"/>
    <property type="match status" value="1"/>
</dbReference>
<dbReference type="InterPro" id="IPR016055">
    <property type="entry name" value="A-D-PHexomutase_a/b/a-I/II/III"/>
</dbReference>
<dbReference type="GO" id="GO:0005829">
    <property type="term" value="C:cytosol"/>
    <property type="evidence" value="ECO:0007669"/>
    <property type="project" value="TreeGrafter"/>
</dbReference>